<comment type="cofactor">
    <cofactor evidence="1">
        <name>Co(2+)</name>
        <dbReference type="ChEBI" id="CHEBI:48828"/>
    </cofactor>
</comment>
<keyword evidence="5 10" id="KW-0031">Aminopeptidase</keyword>
<dbReference type="PANTHER" id="PTHR34448:SF1">
    <property type="entry name" value="BLL6088 PROTEIN"/>
    <property type="match status" value="1"/>
</dbReference>
<dbReference type="GO" id="GO:0006508">
    <property type="term" value="P:proteolysis"/>
    <property type="evidence" value="ECO:0007669"/>
    <property type="project" value="UniProtKB-KW"/>
</dbReference>
<dbReference type="Pfam" id="PF02073">
    <property type="entry name" value="Peptidase_M29"/>
    <property type="match status" value="1"/>
</dbReference>
<keyword evidence="9" id="KW-0482">Metalloprotease</keyword>
<dbReference type="InterPro" id="IPR052170">
    <property type="entry name" value="M29_Exopeptidase"/>
</dbReference>
<dbReference type="GO" id="GO:0008237">
    <property type="term" value="F:metallopeptidase activity"/>
    <property type="evidence" value="ECO:0007669"/>
    <property type="project" value="UniProtKB-KW"/>
</dbReference>
<sequence>MSRWPELAAHLATVNEVSEGTRVSVFMTSTAVADAAGAFVREVYRRGGLPQVQLIDEMYDRDALDFASDDVLGTPGPLELAAMNWADVHVSFRGMVVPPDTIDGGRLSLQRAGKGAVSTARWQNTRWTLVRVPSPEWAEQIGVSDVDLTAEFFASTLADWPAHRRSLDELCAELGATRVVKIQDSDTDLTLNCRGRIWVPFAGEANLPDGEVATAPIEDGVDGHIRFPGTFWFGGARITGLELDFARGIVTDARAHEGGEFVTRLLDTPGARTVGELGIGTNPAMTTLTGDLLLDEKILGTVHIALGRSYPQCGGLNDSAIHWDIVKDLRGGGSLLADDTPLIEHGHVLPTLRRDYSRR</sequence>
<dbReference type="InterPro" id="IPR035097">
    <property type="entry name" value="M29_N-terminal"/>
</dbReference>
<evidence type="ECO:0000256" key="8">
    <source>
        <dbReference type="ARBA" id="ARBA00022801"/>
    </source>
</evidence>
<keyword evidence="6" id="KW-0645">Protease</keyword>
<proteinExistence type="inferred from homology"/>
<comment type="caution">
    <text evidence="10">The sequence shown here is derived from an EMBL/GenBank/DDBJ whole genome shotgun (WGS) entry which is preliminary data.</text>
</comment>
<protein>
    <submittedName>
        <fullName evidence="10">Aminopeptidase</fullName>
    </submittedName>
</protein>
<reference evidence="10" key="2">
    <citation type="submission" date="2020-09" db="EMBL/GenBank/DDBJ databases">
        <authorList>
            <person name="Sun Q."/>
            <person name="Zhou Y."/>
        </authorList>
    </citation>
    <scope>NUCLEOTIDE SEQUENCE</scope>
    <source>
        <strain evidence="10">CGMCC 1.15152</strain>
    </source>
</reference>
<dbReference type="AlphaFoldDB" id="A0A917DFD3"/>
<evidence type="ECO:0000256" key="4">
    <source>
        <dbReference type="ARBA" id="ARBA00008236"/>
    </source>
</evidence>
<evidence type="ECO:0000313" key="11">
    <source>
        <dbReference type="Proteomes" id="UP000633205"/>
    </source>
</evidence>
<comment type="similarity">
    <text evidence="4">Belongs to the peptidase M29 family.</text>
</comment>
<dbReference type="GO" id="GO:0046872">
    <property type="term" value="F:metal ion binding"/>
    <property type="evidence" value="ECO:0007669"/>
    <property type="project" value="UniProtKB-KW"/>
</dbReference>
<dbReference type="SUPFAM" id="SSF144052">
    <property type="entry name" value="Thermophilic metalloprotease-like"/>
    <property type="match status" value="1"/>
</dbReference>
<evidence type="ECO:0000256" key="3">
    <source>
        <dbReference type="ARBA" id="ARBA00001947"/>
    </source>
</evidence>
<evidence type="ECO:0000256" key="5">
    <source>
        <dbReference type="ARBA" id="ARBA00022438"/>
    </source>
</evidence>
<gene>
    <name evidence="10" type="ORF">GCM10010915_12630</name>
</gene>
<accession>A0A917DFD3</accession>
<evidence type="ECO:0000256" key="9">
    <source>
        <dbReference type="ARBA" id="ARBA00023049"/>
    </source>
</evidence>
<keyword evidence="8" id="KW-0378">Hydrolase</keyword>
<evidence type="ECO:0000256" key="7">
    <source>
        <dbReference type="ARBA" id="ARBA00022723"/>
    </source>
</evidence>
<dbReference type="Proteomes" id="UP000633205">
    <property type="component" value="Unassembled WGS sequence"/>
</dbReference>
<dbReference type="EMBL" id="BMHO01000001">
    <property type="protein sequence ID" value="GGD33710.1"/>
    <property type="molecule type" value="Genomic_DNA"/>
</dbReference>
<name>A0A917DFD3_9MICO</name>
<keyword evidence="7" id="KW-0479">Metal-binding</keyword>
<evidence type="ECO:0000256" key="2">
    <source>
        <dbReference type="ARBA" id="ARBA00001946"/>
    </source>
</evidence>
<evidence type="ECO:0000256" key="6">
    <source>
        <dbReference type="ARBA" id="ARBA00022670"/>
    </source>
</evidence>
<reference evidence="10" key="1">
    <citation type="journal article" date="2014" name="Int. J. Syst. Evol. Microbiol.">
        <title>Complete genome sequence of Corynebacterium casei LMG S-19264T (=DSM 44701T), isolated from a smear-ripened cheese.</title>
        <authorList>
            <consortium name="US DOE Joint Genome Institute (JGI-PGF)"/>
            <person name="Walter F."/>
            <person name="Albersmeier A."/>
            <person name="Kalinowski J."/>
            <person name="Ruckert C."/>
        </authorList>
    </citation>
    <scope>NUCLEOTIDE SEQUENCE</scope>
    <source>
        <strain evidence="10">CGMCC 1.15152</strain>
    </source>
</reference>
<organism evidence="10 11">
    <name type="scientific">Microbacterium faecale</name>
    <dbReference type="NCBI Taxonomy" id="1804630"/>
    <lineage>
        <taxon>Bacteria</taxon>
        <taxon>Bacillati</taxon>
        <taxon>Actinomycetota</taxon>
        <taxon>Actinomycetes</taxon>
        <taxon>Micrococcales</taxon>
        <taxon>Microbacteriaceae</taxon>
        <taxon>Microbacterium</taxon>
    </lineage>
</organism>
<dbReference type="GO" id="GO:0004177">
    <property type="term" value="F:aminopeptidase activity"/>
    <property type="evidence" value="ECO:0007669"/>
    <property type="project" value="UniProtKB-KW"/>
</dbReference>
<evidence type="ECO:0000313" key="10">
    <source>
        <dbReference type="EMBL" id="GGD33710.1"/>
    </source>
</evidence>
<dbReference type="RefSeq" id="WP_188711428.1">
    <property type="nucleotide sequence ID" value="NZ_BMHO01000001.1"/>
</dbReference>
<comment type="cofactor">
    <cofactor evidence="3">
        <name>Zn(2+)</name>
        <dbReference type="ChEBI" id="CHEBI:29105"/>
    </cofactor>
</comment>
<comment type="cofactor">
    <cofactor evidence="2">
        <name>Mg(2+)</name>
        <dbReference type="ChEBI" id="CHEBI:18420"/>
    </cofactor>
</comment>
<dbReference type="InterPro" id="IPR000787">
    <property type="entry name" value="Peptidase_M29"/>
</dbReference>
<keyword evidence="11" id="KW-1185">Reference proteome</keyword>
<evidence type="ECO:0000256" key="1">
    <source>
        <dbReference type="ARBA" id="ARBA00001941"/>
    </source>
</evidence>
<dbReference type="PANTHER" id="PTHR34448">
    <property type="entry name" value="AMINOPEPTIDASE"/>
    <property type="match status" value="1"/>
</dbReference>
<dbReference type="Gene3D" id="3.40.1830.10">
    <property type="entry name" value="Thermophilic metalloprotease (M29)"/>
    <property type="match status" value="1"/>
</dbReference>